<protein>
    <recommendedName>
        <fullName evidence="3">Ribosomal protein S14</fullName>
    </recommendedName>
</protein>
<gene>
    <name evidence="1" type="ORF">CDAR_479981</name>
</gene>
<evidence type="ECO:0000313" key="1">
    <source>
        <dbReference type="EMBL" id="GIY40352.1"/>
    </source>
</evidence>
<sequence>MLSNSIAANRPFAQQASAGNILAQTQIQRFKYNCTVRSWKDSFPASSLMINTGEKKKPRYGSFDRRLRIQAARSRGCWISREKISGAKRDAKLRNRSQLALSVPIHRF</sequence>
<reference evidence="1 2" key="1">
    <citation type="submission" date="2021-06" db="EMBL/GenBank/DDBJ databases">
        <title>Caerostris darwini draft genome.</title>
        <authorList>
            <person name="Kono N."/>
            <person name="Arakawa K."/>
        </authorList>
    </citation>
    <scope>NUCLEOTIDE SEQUENCE [LARGE SCALE GENOMIC DNA]</scope>
</reference>
<dbReference type="EMBL" id="BPLQ01008922">
    <property type="protein sequence ID" value="GIY40352.1"/>
    <property type="molecule type" value="Genomic_DNA"/>
</dbReference>
<proteinExistence type="predicted"/>
<keyword evidence="2" id="KW-1185">Reference proteome</keyword>
<name>A0AAV4T623_9ARAC</name>
<accession>A0AAV4T623</accession>
<dbReference type="Proteomes" id="UP001054837">
    <property type="component" value="Unassembled WGS sequence"/>
</dbReference>
<evidence type="ECO:0008006" key="3">
    <source>
        <dbReference type="Google" id="ProtNLM"/>
    </source>
</evidence>
<comment type="caution">
    <text evidence="1">The sequence shown here is derived from an EMBL/GenBank/DDBJ whole genome shotgun (WGS) entry which is preliminary data.</text>
</comment>
<evidence type="ECO:0000313" key="2">
    <source>
        <dbReference type="Proteomes" id="UP001054837"/>
    </source>
</evidence>
<dbReference type="AlphaFoldDB" id="A0AAV4T623"/>
<organism evidence="1 2">
    <name type="scientific">Caerostris darwini</name>
    <dbReference type="NCBI Taxonomy" id="1538125"/>
    <lineage>
        <taxon>Eukaryota</taxon>
        <taxon>Metazoa</taxon>
        <taxon>Ecdysozoa</taxon>
        <taxon>Arthropoda</taxon>
        <taxon>Chelicerata</taxon>
        <taxon>Arachnida</taxon>
        <taxon>Araneae</taxon>
        <taxon>Araneomorphae</taxon>
        <taxon>Entelegynae</taxon>
        <taxon>Araneoidea</taxon>
        <taxon>Araneidae</taxon>
        <taxon>Caerostris</taxon>
    </lineage>
</organism>